<reference evidence="2" key="1">
    <citation type="submission" date="2021-01" db="EMBL/GenBank/DDBJ databases">
        <authorList>
            <person name="Li R."/>
            <person name="Bekaert M."/>
        </authorList>
    </citation>
    <scope>NUCLEOTIDE SEQUENCE</scope>
    <source>
        <strain evidence="2">Farmed</strain>
    </source>
</reference>
<sequence length="1084" mass="119009">MSVLCSVKSSNSPRGDCSVEDDRNQENSYEEIGVPRFGHRTQDESVSEESLVRTISDLCLDVTDLQCQDEEVNQSVEDKLQLLLDSISEEEQNKITTENKSLSPDQMTTEPLADLVTSFVEENSQPSVELPSDSVHSCSKSPCDGDCEYSPPGSPVEAWISNDSSLDFSGEKSSNGSSKDFPAFSTSLCQDFQHLDISNNDVGTGSDSETTTVKESDLGSLNENALDPLLASDTSSFLDNSSLDQCCSLPSDSWCFVKCYSDESSNISALIDSSVSDGCDIWETDLSSAGSELSDSWCFSRHLNTVGHFNSTPCKTDSPLAHQVNNQCIEPVKHLIFTAEDEIMTEHEITVPVSISSSDYLTMELYTDPPPEEVEQKLPAIECLSLEDSSISNEEHRIQTQKKFQVEGTELFVTPNDKPTKDEFAKTLPQKALHKKTTRQISNSKTTKVKPSLNSALQSKERKQTDNSAKCSSHQPLMFTTMNSRSSQDLERKSAATRTKKQVTANIKQPPYDKVKTSTDHDKLKSPIGAITKIKKEPVSNMQPLNVQFSKSEKIPWNTVRSPSKQKSQPKAVSPDIIIIDSLETTPQTRTTTMMPLKSKIPAFDYVSKSAKPVSTEKRKALKESSRLLQGKTSSQEGNLKRSFPRTGQQVGSKPVPDEEDKADITGSRLELSVKKRQVKGNPVSAPNPVSCIPTSAAKMKRKSLDSLATSTVTVRRLNTKTRLKSPDATCAGDTLAGLVPAKDKTAKALSSKAEKLRRRTLVVPALEMNDVTVVDLEPLSSTSSSNDCSVAEDIFDKQVTTRTKKRCQSLESASFPIENSLADADLTVLLVTDSTLVGHNTTEEDYKNASKANKQCQSVGLASIFPKGNLEIVVNTSPEPRVLAQGLANDMLADENIGKVARGKRKSQSMGSVGVKESQPESATSEPVSILDGGAPAARSQPMLRRSTRRSSIELSLSSNPNWKQMSAAQHSSQKVAQSAAENADGMAINGDNDSDDDEQLREIYAKKPYVPFFPTKLETIYSPTKKRGECSVFSKRKLSRMITFQPSEARLKNRRKKAMRNWPFLIEVPDADEKLHKLLNMP</sequence>
<feature type="region of interest" description="Disordered" evidence="1">
    <location>
        <begin position="610"/>
        <end position="663"/>
    </location>
</feature>
<feature type="compositionally biased region" description="Polar residues" evidence="1">
    <location>
        <begin position="466"/>
        <end position="487"/>
    </location>
</feature>
<dbReference type="AlphaFoldDB" id="A0A812C6V5"/>
<protein>
    <submittedName>
        <fullName evidence="2">Uncharacterized protein</fullName>
    </submittedName>
</protein>
<feature type="region of interest" description="Disordered" evidence="1">
    <location>
        <begin position="901"/>
        <end position="998"/>
    </location>
</feature>
<proteinExistence type="predicted"/>
<evidence type="ECO:0000313" key="3">
    <source>
        <dbReference type="Proteomes" id="UP000597762"/>
    </source>
</evidence>
<feature type="compositionally biased region" description="Basic and acidic residues" evidence="1">
    <location>
        <begin position="615"/>
        <end position="626"/>
    </location>
</feature>
<evidence type="ECO:0000313" key="2">
    <source>
        <dbReference type="EMBL" id="CAE1260623.1"/>
    </source>
</evidence>
<organism evidence="2 3">
    <name type="scientific">Acanthosepion pharaonis</name>
    <name type="common">Pharaoh cuttlefish</name>
    <name type="synonym">Sepia pharaonis</name>
    <dbReference type="NCBI Taxonomy" id="158019"/>
    <lineage>
        <taxon>Eukaryota</taxon>
        <taxon>Metazoa</taxon>
        <taxon>Spiralia</taxon>
        <taxon>Lophotrochozoa</taxon>
        <taxon>Mollusca</taxon>
        <taxon>Cephalopoda</taxon>
        <taxon>Coleoidea</taxon>
        <taxon>Decapodiformes</taxon>
        <taxon>Sepiida</taxon>
        <taxon>Sepiina</taxon>
        <taxon>Sepiidae</taxon>
        <taxon>Acanthosepion</taxon>
    </lineage>
</organism>
<name>A0A812C6V5_ACAPH</name>
<dbReference type="OrthoDB" id="10359918at2759"/>
<dbReference type="Proteomes" id="UP000597762">
    <property type="component" value="Unassembled WGS sequence"/>
</dbReference>
<comment type="caution">
    <text evidence="2">The sequence shown here is derived from an EMBL/GenBank/DDBJ whole genome shotgun (WGS) entry which is preliminary data.</text>
</comment>
<dbReference type="EMBL" id="CAHIKZ030001339">
    <property type="protein sequence ID" value="CAE1260623.1"/>
    <property type="molecule type" value="Genomic_DNA"/>
</dbReference>
<evidence type="ECO:0000256" key="1">
    <source>
        <dbReference type="SAM" id="MobiDB-lite"/>
    </source>
</evidence>
<keyword evidence="3" id="KW-1185">Reference proteome</keyword>
<feature type="compositionally biased region" description="Polar residues" evidence="1">
    <location>
        <begin position="954"/>
        <end position="982"/>
    </location>
</feature>
<accession>A0A812C6V5</accession>
<feature type="compositionally biased region" description="Polar residues" evidence="1">
    <location>
        <begin position="627"/>
        <end position="638"/>
    </location>
</feature>
<feature type="region of interest" description="Disordered" evidence="1">
    <location>
        <begin position="123"/>
        <end position="161"/>
    </location>
</feature>
<feature type="region of interest" description="Disordered" evidence="1">
    <location>
        <begin position="1"/>
        <end position="46"/>
    </location>
</feature>
<feature type="region of interest" description="Disordered" evidence="1">
    <location>
        <begin position="431"/>
        <end position="504"/>
    </location>
</feature>
<gene>
    <name evidence="2" type="ORF">SPHA_32309</name>
</gene>